<sequence length="114" mass="13108">MGFNLADELTKKQVVTCFLECDASILILRRSQRVGSFRGKWAGISGYVETTADEQALVEIEEETGLCPQDVELVKKGSPVEVEDEGIKWVVYPYLFRIKERSKVRIDWEHSEKR</sequence>
<dbReference type="SUPFAM" id="SSF55811">
    <property type="entry name" value="Nudix"/>
    <property type="match status" value="1"/>
</dbReference>
<reference evidence="2" key="1">
    <citation type="journal article" date="2014" name="Front. Microbiol.">
        <title>High frequency of phylogenetically diverse reductive dehalogenase-homologous genes in deep subseafloor sedimentary metagenomes.</title>
        <authorList>
            <person name="Kawai M."/>
            <person name="Futagami T."/>
            <person name="Toyoda A."/>
            <person name="Takaki Y."/>
            <person name="Nishi S."/>
            <person name="Hori S."/>
            <person name="Arai W."/>
            <person name="Tsubouchi T."/>
            <person name="Morono Y."/>
            <person name="Uchiyama I."/>
            <person name="Ito T."/>
            <person name="Fujiyama A."/>
            <person name="Inagaki F."/>
            <person name="Takami H."/>
        </authorList>
    </citation>
    <scope>NUCLEOTIDE SEQUENCE</scope>
    <source>
        <strain evidence="2">Expedition CK06-06</strain>
    </source>
</reference>
<feature type="domain" description="Nudix hydrolase" evidence="1">
    <location>
        <begin position="14"/>
        <end position="110"/>
    </location>
</feature>
<evidence type="ECO:0000259" key="1">
    <source>
        <dbReference type="Pfam" id="PF00293"/>
    </source>
</evidence>
<gene>
    <name evidence="2" type="ORF">S01H1_28545</name>
</gene>
<dbReference type="Gene3D" id="3.90.79.10">
    <property type="entry name" value="Nucleoside Triphosphate Pyrophosphohydrolase"/>
    <property type="match status" value="1"/>
</dbReference>
<feature type="non-terminal residue" evidence="2">
    <location>
        <position position="114"/>
    </location>
</feature>
<comment type="caution">
    <text evidence="2">The sequence shown here is derived from an EMBL/GenBank/DDBJ whole genome shotgun (WGS) entry which is preliminary data.</text>
</comment>
<dbReference type="InterPro" id="IPR000086">
    <property type="entry name" value="NUDIX_hydrolase_dom"/>
</dbReference>
<proteinExistence type="predicted"/>
<dbReference type="InterPro" id="IPR015797">
    <property type="entry name" value="NUDIX_hydrolase-like_dom_sf"/>
</dbReference>
<dbReference type="AlphaFoldDB" id="X0VBF1"/>
<dbReference type="EMBL" id="BARS01017454">
    <property type="protein sequence ID" value="GAF97930.1"/>
    <property type="molecule type" value="Genomic_DNA"/>
</dbReference>
<name>X0VBF1_9ZZZZ</name>
<protein>
    <recommendedName>
        <fullName evidence="1">Nudix hydrolase domain-containing protein</fullName>
    </recommendedName>
</protein>
<evidence type="ECO:0000313" key="2">
    <source>
        <dbReference type="EMBL" id="GAF97930.1"/>
    </source>
</evidence>
<organism evidence="2">
    <name type="scientific">marine sediment metagenome</name>
    <dbReference type="NCBI Taxonomy" id="412755"/>
    <lineage>
        <taxon>unclassified sequences</taxon>
        <taxon>metagenomes</taxon>
        <taxon>ecological metagenomes</taxon>
    </lineage>
</organism>
<dbReference type="Pfam" id="PF00293">
    <property type="entry name" value="NUDIX"/>
    <property type="match status" value="1"/>
</dbReference>
<accession>X0VBF1</accession>